<dbReference type="EMBL" id="CM047587">
    <property type="protein sequence ID" value="KAI9907628.1"/>
    <property type="molecule type" value="Genomic_DNA"/>
</dbReference>
<proteinExistence type="predicted"/>
<dbReference type="Proteomes" id="UP001163321">
    <property type="component" value="Chromosome 8"/>
</dbReference>
<gene>
    <name evidence="1" type="ORF">PsorP6_004501</name>
</gene>
<reference evidence="1 2" key="1">
    <citation type="journal article" date="2022" name="bioRxiv">
        <title>The genome of the oomycete Peronosclerospora sorghi, a cosmopolitan pathogen of maize and sorghum, is inflated with dispersed pseudogenes.</title>
        <authorList>
            <person name="Fletcher K."/>
            <person name="Martin F."/>
            <person name="Isakeit T."/>
            <person name="Cavanaugh K."/>
            <person name="Magill C."/>
            <person name="Michelmore R."/>
        </authorList>
    </citation>
    <scope>NUCLEOTIDE SEQUENCE [LARGE SCALE GENOMIC DNA]</scope>
    <source>
        <strain evidence="1">P6</strain>
    </source>
</reference>
<keyword evidence="2" id="KW-1185">Reference proteome</keyword>
<organism evidence="1 2">
    <name type="scientific">Peronosclerospora sorghi</name>
    <dbReference type="NCBI Taxonomy" id="230839"/>
    <lineage>
        <taxon>Eukaryota</taxon>
        <taxon>Sar</taxon>
        <taxon>Stramenopiles</taxon>
        <taxon>Oomycota</taxon>
        <taxon>Peronosporomycetes</taxon>
        <taxon>Peronosporales</taxon>
        <taxon>Peronosporaceae</taxon>
        <taxon>Peronosclerospora</taxon>
    </lineage>
</organism>
<evidence type="ECO:0000313" key="2">
    <source>
        <dbReference type="Proteomes" id="UP001163321"/>
    </source>
</evidence>
<protein>
    <submittedName>
        <fullName evidence="1">Uncharacterized protein</fullName>
    </submittedName>
</protein>
<accession>A0ACC0VMB4</accession>
<comment type="caution">
    <text evidence="1">The sequence shown here is derived from an EMBL/GenBank/DDBJ whole genome shotgun (WGS) entry which is preliminary data.</text>
</comment>
<evidence type="ECO:0000313" key="1">
    <source>
        <dbReference type="EMBL" id="KAI9907628.1"/>
    </source>
</evidence>
<sequence length="70" mass="7825">MYLCRRRVGAPKRNWQIRVLRVLIAEDEAPGSRLASSVWIRLSSSKTTGSQLISVAKRIVVCTASRSLPE</sequence>
<name>A0ACC0VMB4_9STRA</name>